<protein>
    <submittedName>
        <fullName evidence="1">Uncharacterized protein</fullName>
    </submittedName>
</protein>
<organism evidence="1 2">
    <name type="scientific">Trichinella pseudospiralis</name>
    <name type="common">Parasitic roundworm</name>
    <dbReference type="NCBI Taxonomy" id="6337"/>
    <lineage>
        <taxon>Eukaryota</taxon>
        <taxon>Metazoa</taxon>
        <taxon>Ecdysozoa</taxon>
        <taxon>Nematoda</taxon>
        <taxon>Enoplea</taxon>
        <taxon>Dorylaimia</taxon>
        <taxon>Trichinellida</taxon>
        <taxon>Trichinellidae</taxon>
        <taxon>Trichinella</taxon>
    </lineage>
</organism>
<evidence type="ECO:0000313" key="2">
    <source>
        <dbReference type="Proteomes" id="UP000054815"/>
    </source>
</evidence>
<reference evidence="1 2" key="1">
    <citation type="submission" date="2015-01" db="EMBL/GenBank/DDBJ databases">
        <title>Evolution of Trichinella species and genotypes.</title>
        <authorList>
            <person name="Korhonen P.K."/>
            <person name="Edoardo P."/>
            <person name="Giuseppe L.R."/>
            <person name="Gasser R.B."/>
        </authorList>
    </citation>
    <scope>NUCLEOTIDE SEQUENCE [LARGE SCALE GENOMIC DNA]</scope>
    <source>
        <strain evidence="1">ISS141</strain>
    </source>
</reference>
<accession>A0A0V0YH06</accession>
<proteinExistence type="predicted"/>
<evidence type="ECO:0000313" key="1">
    <source>
        <dbReference type="EMBL" id="KRX99471.1"/>
    </source>
</evidence>
<name>A0A0V0YH06_TRIPS</name>
<dbReference type="AlphaFoldDB" id="A0A0V0YH06"/>
<sequence length="294" mass="33733">MLLQGLLVARYGLVVIPFLMYYCQLMKARLLWYIDPNVVLLISPFLFTYQDPRDFPPVAWNPFFRDEDQIVYLRLVIHHGQLNSVFPLKIEGARSCRWKMMHFFTSWSPQITQNYLLKAANACLTSTCNSDSCVLLTLNSTISLSRGVLSAQFWLPVSDWLFTDRLYCSGSGDSRLSWLALTNGSKMLQNVLDYLPNNRVPHRPVVDEIYSSPSGPPPGFYVDELRDVSKILVSVDCRLELIQKEFKQQIPAIELWQKQTGGFLALLETPTVLPTHVSPLTPRSHLSPPRELRW</sequence>
<dbReference type="EMBL" id="JYDU01000014">
    <property type="protein sequence ID" value="KRX99471.1"/>
    <property type="molecule type" value="Genomic_DNA"/>
</dbReference>
<comment type="caution">
    <text evidence="1">The sequence shown here is derived from an EMBL/GenBank/DDBJ whole genome shotgun (WGS) entry which is preliminary data.</text>
</comment>
<dbReference type="Proteomes" id="UP000054815">
    <property type="component" value="Unassembled WGS sequence"/>
</dbReference>
<gene>
    <name evidence="1" type="ORF">T4E_11394</name>
</gene>